<keyword evidence="5" id="KW-0539">Nucleus</keyword>
<feature type="compositionally biased region" description="Basic and acidic residues" evidence="6">
    <location>
        <begin position="84"/>
        <end position="99"/>
    </location>
</feature>
<evidence type="ECO:0000256" key="1">
    <source>
        <dbReference type="ARBA" id="ARBA00004123"/>
    </source>
</evidence>
<feature type="domain" description="HTH myb-type" evidence="8">
    <location>
        <begin position="183"/>
        <end position="245"/>
    </location>
</feature>
<evidence type="ECO:0000256" key="3">
    <source>
        <dbReference type="ARBA" id="ARBA00022771"/>
    </source>
</evidence>
<evidence type="ECO:0000313" key="9">
    <source>
        <dbReference type="EMBL" id="PWA83013.1"/>
    </source>
</evidence>
<dbReference type="InterPro" id="IPR013083">
    <property type="entry name" value="Znf_RING/FYVE/PHD"/>
</dbReference>
<comment type="caution">
    <text evidence="9">The sequence shown here is derived from an EMBL/GenBank/DDBJ whole genome shotgun (WGS) entry which is preliminary data.</text>
</comment>
<evidence type="ECO:0000259" key="7">
    <source>
        <dbReference type="PROSITE" id="PS50090"/>
    </source>
</evidence>
<evidence type="ECO:0000256" key="4">
    <source>
        <dbReference type="ARBA" id="ARBA00022833"/>
    </source>
</evidence>
<keyword evidence="9" id="KW-0238">DNA-binding</keyword>
<dbReference type="SUPFAM" id="SSF57903">
    <property type="entry name" value="FYVE/PHD zinc finger"/>
    <property type="match status" value="1"/>
</dbReference>
<dbReference type="OrthoDB" id="608866at2759"/>
<feature type="region of interest" description="Disordered" evidence="6">
    <location>
        <begin position="81"/>
        <end position="100"/>
    </location>
</feature>
<dbReference type="SUPFAM" id="SSF46689">
    <property type="entry name" value="Homeodomain-like"/>
    <property type="match status" value="1"/>
</dbReference>
<sequence length="245" mass="27947">MDWTENQQCLLCDEGGNLLVCSGDSCPISIHQSCMGCEAHLDDAGNFYCPYCLYKQITTEARQLKEKVMLTKKALSTFLEEETTDGKEDEISSKDKSADDINSVGDDVQNHCEEASDTLVPEQSNVNSCRVMVVYIKDKMKADQLESDVSKRIKVDNRRGNAKCKIKVVNQQQHSTSLTLPSRNGKHKVFWTEEEEDKLKEGVKKFSSATRKNLPWKKILDFGRHVFDPYRTPSDLKDKWRKIAK</sequence>
<dbReference type="InterPro" id="IPR017930">
    <property type="entry name" value="Myb_dom"/>
</dbReference>
<dbReference type="AlphaFoldDB" id="A0A2U1PB94"/>
<dbReference type="PROSITE" id="PS50090">
    <property type="entry name" value="MYB_LIKE"/>
    <property type="match status" value="1"/>
</dbReference>
<evidence type="ECO:0000256" key="6">
    <source>
        <dbReference type="SAM" id="MobiDB-lite"/>
    </source>
</evidence>
<dbReference type="PANTHER" id="PTHR47863">
    <property type="entry name" value="RING/FYVE/PHD ZINC FINGER SUPERFAMILY PROTEIN"/>
    <property type="match status" value="1"/>
</dbReference>
<dbReference type="InterPro" id="IPR001005">
    <property type="entry name" value="SANT/Myb"/>
</dbReference>
<dbReference type="PROSITE" id="PS51294">
    <property type="entry name" value="HTH_MYB"/>
    <property type="match status" value="1"/>
</dbReference>
<dbReference type="PANTHER" id="PTHR47863:SF5">
    <property type="entry name" value="HOMEODOMAIN-LIKE PROTEIN WITH RING_FYVE_PHD-TYPE ZINC FINGER DOMAIN-CONTAINING PROTEIN-RELATED"/>
    <property type="match status" value="1"/>
</dbReference>
<evidence type="ECO:0000313" key="10">
    <source>
        <dbReference type="Proteomes" id="UP000245207"/>
    </source>
</evidence>
<dbReference type="GO" id="GO:0003677">
    <property type="term" value="F:DNA binding"/>
    <property type="evidence" value="ECO:0007669"/>
    <property type="project" value="UniProtKB-KW"/>
</dbReference>
<evidence type="ECO:0000259" key="8">
    <source>
        <dbReference type="PROSITE" id="PS51294"/>
    </source>
</evidence>
<name>A0A2U1PB94_ARTAN</name>
<dbReference type="GO" id="GO:0008270">
    <property type="term" value="F:zinc ion binding"/>
    <property type="evidence" value="ECO:0007669"/>
    <property type="project" value="UniProtKB-KW"/>
</dbReference>
<dbReference type="Gene3D" id="3.30.40.10">
    <property type="entry name" value="Zinc/RING finger domain, C3HC4 (zinc finger)"/>
    <property type="match status" value="1"/>
</dbReference>
<organism evidence="9 10">
    <name type="scientific">Artemisia annua</name>
    <name type="common">Sweet wormwood</name>
    <dbReference type="NCBI Taxonomy" id="35608"/>
    <lineage>
        <taxon>Eukaryota</taxon>
        <taxon>Viridiplantae</taxon>
        <taxon>Streptophyta</taxon>
        <taxon>Embryophyta</taxon>
        <taxon>Tracheophyta</taxon>
        <taxon>Spermatophyta</taxon>
        <taxon>Magnoliopsida</taxon>
        <taxon>eudicotyledons</taxon>
        <taxon>Gunneridae</taxon>
        <taxon>Pentapetalae</taxon>
        <taxon>asterids</taxon>
        <taxon>campanulids</taxon>
        <taxon>Asterales</taxon>
        <taxon>Asteraceae</taxon>
        <taxon>Asteroideae</taxon>
        <taxon>Anthemideae</taxon>
        <taxon>Artemisiinae</taxon>
        <taxon>Artemisia</taxon>
    </lineage>
</organism>
<dbReference type="GO" id="GO:0005634">
    <property type="term" value="C:nucleus"/>
    <property type="evidence" value="ECO:0007669"/>
    <property type="project" value="UniProtKB-SubCell"/>
</dbReference>
<dbReference type="InterPro" id="IPR001965">
    <property type="entry name" value="Znf_PHD"/>
</dbReference>
<comment type="subcellular location">
    <subcellularLocation>
        <location evidence="1">Nucleus</location>
    </subcellularLocation>
</comment>
<dbReference type="Gene3D" id="1.10.10.60">
    <property type="entry name" value="Homeodomain-like"/>
    <property type="match status" value="1"/>
</dbReference>
<dbReference type="STRING" id="35608.A0A2U1PB94"/>
<accession>A0A2U1PB94</accession>
<keyword evidence="4" id="KW-0862">Zinc</keyword>
<keyword evidence="2" id="KW-0479">Metal-binding</keyword>
<dbReference type="CDD" id="cd11660">
    <property type="entry name" value="SANT_TRF"/>
    <property type="match status" value="1"/>
</dbReference>
<dbReference type="Proteomes" id="UP000245207">
    <property type="component" value="Unassembled WGS sequence"/>
</dbReference>
<dbReference type="Pfam" id="PF00249">
    <property type="entry name" value="Myb_DNA-binding"/>
    <property type="match status" value="1"/>
</dbReference>
<reference evidence="9 10" key="1">
    <citation type="journal article" date="2018" name="Mol. Plant">
        <title>The genome of Artemisia annua provides insight into the evolution of Asteraceae family and artemisinin biosynthesis.</title>
        <authorList>
            <person name="Shen Q."/>
            <person name="Zhang L."/>
            <person name="Liao Z."/>
            <person name="Wang S."/>
            <person name="Yan T."/>
            <person name="Shi P."/>
            <person name="Liu M."/>
            <person name="Fu X."/>
            <person name="Pan Q."/>
            <person name="Wang Y."/>
            <person name="Lv Z."/>
            <person name="Lu X."/>
            <person name="Zhang F."/>
            <person name="Jiang W."/>
            <person name="Ma Y."/>
            <person name="Chen M."/>
            <person name="Hao X."/>
            <person name="Li L."/>
            <person name="Tang Y."/>
            <person name="Lv G."/>
            <person name="Zhou Y."/>
            <person name="Sun X."/>
            <person name="Brodelius P.E."/>
            <person name="Rose J.K.C."/>
            <person name="Tang K."/>
        </authorList>
    </citation>
    <scope>NUCLEOTIDE SEQUENCE [LARGE SCALE GENOMIC DNA]</scope>
    <source>
        <strain evidence="10">cv. Huhao1</strain>
        <tissue evidence="9">Leaf</tissue>
    </source>
</reference>
<protein>
    <submittedName>
        <fullName evidence="9">Homeodomain-like, Zinc finger, RING/FYVE/PHD-type, Myb-like domain protein</fullName>
    </submittedName>
</protein>
<keyword evidence="10" id="KW-1185">Reference proteome</keyword>
<dbReference type="EMBL" id="PKPP01001402">
    <property type="protein sequence ID" value="PWA83013.1"/>
    <property type="molecule type" value="Genomic_DNA"/>
</dbReference>
<keyword evidence="9" id="KW-0371">Homeobox</keyword>
<dbReference type="SMART" id="SM00249">
    <property type="entry name" value="PHD"/>
    <property type="match status" value="1"/>
</dbReference>
<dbReference type="InterPro" id="IPR011011">
    <property type="entry name" value="Znf_FYVE_PHD"/>
</dbReference>
<proteinExistence type="predicted"/>
<evidence type="ECO:0000256" key="2">
    <source>
        <dbReference type="ARBA" id="ARBA00022723"/>
    </source>
</evidence>
<dbReference type="InterPro" id="IPR009057">
    <property type="entry name" value="Homeodomain-like_sf"/>
</dbReference>
<gene>
    <name evidence="9" type="ORF">CTI12_AA169620</name>
</gene>
<evidence type="ECO:0000256" key="5">
    <source>
        <dbReference type="ARBA" id="ARBA00023242"/>
    </source>
</evidence>
<keyword evidence="3" id="KW-0863">Zinc-finger</keyword>
<feature type="domain" description="Myb-like" evidence="7">
    <location>
        <begin position="183"/>
        <end position="244"/>
    </location>
</feature>